<dbReference type="SUPFAM" id="SSF56935">
    <property type="entry name" value="Porins"/>
    <property type="match status" value="1"/>
</dbReference>
<sequence>MQPKYQCAYLRVSVIAASILACMPGTALAARVDYTVDLGMEWNDNVTLAPSDPIDQRYLRSGLGFLVTETNSAVQAHADGRIEYRDYEDDIFTDTVDGTLSGSLNWIAIPQRLFFLVEDNLSVQPVDALVPDAPGNRQQVNVFSAGPTLLFNWSPTLQGQAEIRYVNSDAEVTDEFNSQRLALALRTIKEFSPTSRASLNVQAQRVDFEDDVVARDYNRYDIFGRYSRTLAQFELGTDLGYSRIDYRQGESRSDPLFRFDATWNPSERHHLTVLASSQFSDTAVDALSSIEADATMPENVLTGDAIVNASPYEVRSLEMEYGFTNIRFDFMVAPYVQKRNYVDSDEFDQDNHGVRTDFHWRLRRTLTLGLYGTYESLDYTQLDRQDDTLRVGATLRYHWAPRWSAGLEWERYKRDSTAAGQSVSQNLVYLSISYSNR</sequence>
<gene>
    <name evidence="2" type="ORF">J2W94_000598</name>
</gene>
<evidence type="ECO:0000313" key="2">
    <source>
        <dbReference type="EMBL" id="MDR6840334.1"/>
    </source>
</evidence>
<dbReference type="EMBL" id="JAVDTT010000001">
    <property type="protein sequence ID" value="MDR6840334.1"/>
    <property type="molecule type" value="Genomic_DNA"/>
</dbReference>
<evidence type="ECO:0000256" key="1">
    <source>
        <dbReference type="SAM" id="SignalP"/>
    </source>
</evidence>
<evidence type="ECO:0008006" key="4">
    <source>
        <dbReference type="Google" id="ProtNLM"/>
    </source>
</evidence>
<accession>A0ABU1RQD2</accession>
<protein>
    <recommendedName>
        <fullName evidence="4">TIGR03016 family PEP-CTERM system-associated outer membrane protein</fullName>
    </recommendedName>
</protein>
<reference evidence="2 3" key="1">
    <citation type="submission" date="2023-07" db="EMBL/GenBank/DDBJ databases">
        <title>Sorghum-associated microbial communities from plants grown in Nebraska, USA.</title>
        <authorList>
            <person name="Schachtman D."/>
        </authorList>
    </citation>
    <scope>NUCLEOTIDE SEQUENCE [LARGE SCALE GENOMIC DNA]</scope>
    <source>
        <strain evidence="2 3">BE107</strain>
    </source>
</reference>
<dbReference type="PROSITE" id="PS51257">
    <property type="entry name" value="PROKAR_LIPOPROTEIN"/>
    <property type="match status" value="1"/>
</dbReference>
<evidence type="ECO:0000313" key="3">
    <source>
        <dbReference type="Proteomes" id="UP001254759"/>
    </source>
</evidence>
<comment type="caution">
    <text evidence="2">The sequence shown here is derived from an EMBL/GenBank/DDBJ whole genome shotgun (WGS) entry which is preliminary data.</text>
</comment>
<feature type="signal peptide" evidence="1">
    <location>
        <begin position="1"/>
        <end position="29"/>
    </location>
</feature>
<keyword evidence="3" id="KW-1185">Reference proteome</keyword>
<dbReference type="InterPro" id="IPR018759">
    <property type="entry name" value="BBP2_2"/>
</dbReference>
<feature type="chain" id="PRO_5047258020" description="TIGR03016 family PEP-CTERM system-associated outer membrane protein" evidence="1">
    <location>
        <begin position="30"/>
        <end position="437"/>
    </location>
</feature>
<keyword evidence="1" id="KW-0732">Signal</keyword>
<dbReference type="Pfam" id="PF10082">
    <property type="entry name" value="BBP2_2"/>
    <property type="match status" value="1"/>
</dbReference>
<dbReference type="Proteomes" id="UP001254759">
    <property type="component" value="Unassembled WGS sequence"/>
</dbReference>
<organism evidence="2 3">
    <name type="scientific">Pseudoxanthomonas sacheonensis</name>
    <dbReference type="NCBI Taxonomy" id="443615"/>
    <lineage>
        <taxon>Bacteria</taxon>
        <taxon>Pseudomonadati</taxon>
        <taxon>Pseudomonadota</taxon>
        <taxon>Gammaproteobacteria</taxon>
        <taxon>Lysobacterales</taxon>
        <taxon>Lysobacteraceae</taxon>
        <taxon>Pseudoxanthomonas</taxon>
    </lineage>
</organism>
<proteinExistence type="predicted"/>
<name>A0ABU1RQD2_9GAMM</name>
<dbReference type="RefSeq" id="WP_310090188.1">
    <property type="nucleotide sequence ID" value="NZ_JAVDTT010000001.1"/>
</dbReference>